<keyword evidence="5" id="KW-1185">Reference proteome</keyword>
<gene>
    <name evidence="4" type="ORF">SAMN04489764_4831</name>
</gene>
<evidence type="ECO:0000259" key="3">
    <source>
        <dbReference type="Pfam" id="PF01494"/>
    </source>
</evidence>
<organism evidence="4 5">
    <name type="scientific">Thermostaphylospora chromogena</name>
    <dbReference type="NCBI Taxonomy" id="35622"/>
    <lineage>
        <taxon>Bacteria</taxon>
        <taxon>Bacillati</taxon>
        <taxon>Actinomycetota</taxon>
        <taxon>Actinomycetes</taxon>
        <taxon>Streptosporangiales</taxon>
        <taxon>Thermomonosporaceae</taxon>
        <taxon>Thermostaphylospora</taxon>
    </lineage>
</organism>
<dbReference type="Pfam" id="PF01494">
    <property type="entry name" value="FAD_binding_3"/>
    <property type="match status" value="1"/>
</dbReference>
<dbReference type="AlphaFoldDB" id="A0A1H1HU90"/>
<dbReference type="PANTHER" id="PTHR13789">
    <property type="entry name" value="MONOOXYGENASE"/>
    <property type="match status" value="1"/>
</dbReference>
<feature type="domain" description="FAD-binding" evidence="3">
    <location>
        <begin position="2"/>
        <end position="335"/>
    </location>
</feature>
<dbReference type="RefSeq" id="WP_242659508.1">
    <property type="nucleotide sequence ID" value="NZ_FNKK01000002.1"/>
</dbReference>
<proteinExistence type="predicted"/>
<reference evidence="4 5" key="1">
    <citation type="submission" date="2016-10" db="EMBL/GenBank/DDBJ databases">
        <authorList>
            <person name="de Groot N.N."/>
        </authorList>
    </citation>
    <scope>NUCLEOTIDE SEQUENCE [LARGE SCALE GENOMIC DNA]</scope>
    <source>
        <strain evidence="4 5">DSM 43794</strain>
    </source>
</reference>
<dbReference type="GO" id="GO:0004497">
    <property type="term" value="F:monooxygenase activity"/>
    <property type="evidence" value="ECO:0007669"/>
    <property type="project" value="UniProtKB-KW"/>
</dbReference>
<dbReference type="EMBL" id="FNKK01000002">
    <property type="protein sequence ID" value="SDR28997.1"/>
    <property type="molecule type" value="Genomic_DNA"/>
</dbReference>
<dbReference type="STRING" id="35622.SAMN04489764_4831"/>
<dbReference type="PANTHER" id="PTHR13789:SF309">
    <property type="entry name" value="PUTATIVE (AFU_ORTHOLOGUE AFUA_6G14510)-RELATED"/>
    <property type="match status" value="1"/>
</dbReference>
<accession>A0A1H1HU90</accession>
<dbReference type="InterPro" id="IPR050493">
    <property type="entry name" value="FAD-dep_Monooxygenase_BioMet"/>
</dbReference>
<keyword evidence="2" id="KW-0503">Monooxygenase</keyword>
<keyword evidence="1" id="KW-0560">Oxidoreductase</keyword>
<dbReference type="InterPro" id="IPR002938">
    <property type="entry name" value="FAD-bd"/>
</dbReference>
<dbReference type="PRINTS" id="PR00420">
    <property type="entry name" value="RNGMNOXGNASE"/>
</dbReference>
<name>A0A1H1HU90_9ACTN</name>
<evidence type="ECO:0000256" key="1">
    <source>
        <dbReference type="ARBA" id="ARBA00023002"/>
    </source>
</evidence>
<evidence type="ECO:0000256" key="2">
    <source>
        <dbReference type="ARBA" id="ARBA00023033"/>
    </source>
</evidence>
<protein>
    <submittedName>
        <fullName evidence="4">2-polyprenyl-6-methoxyphenol hydroxylase</fullName>
    </submittedName>
</protein>
<evidence type="ECO:0000313" key="5">
    <source>
        <dbReference type="Proteomes" id="UP000217103"/>
    </source>
</evidence>
<dbReference type="InterPro" id="IPR036188">
    <property type="entry name" value="FAD/NAD-bd_sf"/>
</dbReference>
<dbReference type="SUPFAM" id="SSF51905">
    <property type="entry name" value="FAD/NAD(P)-binding domain"/>
    <property type="match status" value="1"/>
</dbReference>
<dbReference type="Gene3D" id="3.50.50.60">
    <property type="entry name" value="FAD/NAD(P)-binding domain"/>
    <property type="match status" value="1"/>
</dbReference>
<sequence>MKVLITGCGIAGPVTAMALRQVGIDSEIFEAYPQGAENVGSFLNVASNGLAALSVLDAHRPVLASAIPTPRMVMWSGTGKRLGEVANGLRLDDGTVSHTILRSDLYRAVRDEAVNRGVRITYGKRLTSFEDTGSEVIAMFEDGTSARGDLLIAADGVHSRVRRLLDPQAPAPRYSGLYSFGGIVKNAGVPGEPGVYNMIFGKRAFFGYTVAESGDTWWFANLPRELGDEPANWKRVLVKAFERDANPSADLIRRSPVDDGVPIYDLPPVPVWHRGRVVLTGDAAHATTPSSGQGASLAIEDAVVLARCLREERDHREAFKRFEAERRPRVERVVAYSKTISNSKAAGPVARVFRDLLMPFFLKRSASQESLAWMYRYQVAL</sequence>
<dbReference type="GO" id="GO:0071949">
    <property type="term" value="F:FAD binding"/>
    <property type="evidence" value="ECO:0007669"/>
    <property type="project" value="InterPro"/>
</dbReference>
<dbReference type="Proteomes" id="UP000217103">
    <property type="component" value="Unassembled WGS sequence"/>
</dbReference>
<evidence type="ECO:0000313" key="4">
    <source>
        <dbReference type="EMBL" id="SDR28997.1"/>
    </source>
</evidence>